<dbReference type="EMBL" id="FWFX01000019">
    <property type="protein sequence ID" value="SLN72133.1"/>
    <property type="molecule type" value="Genomic_DNA"/>
</dbReference>
<dbReference type="Proteomes" id="UP000193061">
    <property type="component" value="Unassembled WGS sequence"/>
</dbReference>
<name>A0A1X7A7F8_9RHOB</name>
<evidence type="ECO:0000313" key="3">
    <source>
        <dbReference type="Proteomes" id="UP000193061"/>
    </source>
</evidence>
<protein>
    <submittedName>
        <fullName evidence="2">Bacterial SH3 domain protein</fullName>
    </submittedName>
</protein>
<evidence type="ECO:0000256" key="1">
    <source>
        <dbReference type="SAM" id="SignalP"/>
    </source>
</evidence>
<sequence length="168" mass="18659">MKSTVKTGCGIVVAIALFFSTWAAAQERGPVTNLPLPRFVSMKATEANIRRGPSLTHKIDWVYKQKDIPLQIIAEHGHWRQVRDRDGAGGWIHYSLLSGARTVLVERDMLALRKTPTPDGVPQAHLELGVVARIEKCELGWCRLSAGGYKGWAEKVFVWGVGTNEILE</sequence>
<feature type="signal peptide" evidence="1">
    <location>
        <begin position="1"/>
        <end position="25"/>
    </location>
</feature>
<proteinExistence type="predicted"/>
<reference evidence="2 3" key="1">
    <citation type="submission" date="2017-03" db="EMBL/GenBank/DDBJ databases">
        <authorList>
            <person name="Afonso C.L."/>
            <person name="Miller P.J."/>
            <person name="Scott M.A."/>
            <person name="Spackman E."/>
            <person name="Goraichik I."/>
            <person name="Dimitrov K.M."/>
            <person name="Suarez D.L."/>
            <person name="Swayne D.E."/>
        </authorList>
    </citation>
    <scope>NUCLEOTIDE SEQUENCE [LARGE SCALE GENOMIC DNA]</scope>
    <source>
        <strain evidence="2 3">CECT 7450</strain>
    </source>
</reference>
<dbReference type="RefSeq" id="WP_370738222.1">
    <property type="nucleotide sequence ID" value="NZ_FWFX01000019.1"/>
</dbReference>
<dbReference type="Gene3D" id="2.30.30.40">
    <property type="entry name" value="SH3 Domains"/>
    <property type="match status" value="1"/>
</dbReference>
<evidence type="ECO:0000313" key="2">
    <source>
        <dbReference type="EMBL" id="SLN72133.1"/>
    </source>
</evidence>
<dbReference type="InterPro" id="IPR010466">
    <property type="entry name" value="DUF1058"/>
</dbReference>
<feature type="chain" id="PRO_5012010400" evidence="1">
    <location>
        <begin position="26"/>
        <end position="168"/>
    </location>
</feature>
<keyword evidence="1" id="KW-0732">Signal</keyword>
<accession>A0A1X7A7F8</accession>
<dbReference type="Pfam" id="PF06347">
    <property type="entry name" value="SH3_4"/>
    <property type="match status" value="2"/>
</dbReference>
<gene>
    <name evidence="2" type="ORF">ROA7450_03993</name>
</gene>
<dbReference type="AlphaFoldDB" id="A0A1X7A7F8"/>
<organism evidence="2 3">
    <name type="scientific">Roseovarius albus</name>
    <dbReference type="NCBI Taxonomy" id="1247867"/>
    <lineage>
        <taxon>Bacteria</taxon>
        <taxon>Pseudomonadati</taxon>
        <taxon>Pseudomonadota</taxon>
        <taxon>Alphaproteobacteria</taxon>
        <taxon>Rhodobacterales</taxon>
        <taxon>Roseobacteraceae</taxon>
        <taxon>Roseovarius</taxon>
    </lineage>
</organism>
<keyword evidence="3" id="KW-1185">Reference proteome</keyword>